<gene>
    <name evidence="4" type="ORF">AJO04nite_16900</name>
</gene>
<feature type="coiled-coil region" evidence="2">
    <location>
        <begin position="23"/>
        <end position="67"/>
    </location>
</feature>
<evidence type="ECO:0000313" key="4">
    <source>
        <dbReference type="EMBL" id="GEK44432.1"/>
    </source>
</evidence>
<dbReference type="Gene3D" id="3.30.2400.10">
    <property type="entry name" value="Major capsid protein gp5"/>
    <property type="match status" value="1"/>
</dbReference>
<evidence type="ECO:0000256" key="2">
    <source>
        <dbReference type="SAM" id="Coils"/>
    </source>
</evidence>
<accession>A0AAV3WFS8</accession>
<evidence type="ECO:0000313" key="5">
    <source>
        <dbReference type="Proteomes" id="UP000321274"/>
    </source>
</evidence>
<dbReference type="RefSeq" id="WP_114836948.1">
    <property type="nucleotide sequence ID" value="NZ_BJUJ01000041.1"/>
</dbReference>
<evidence type="ECO:0000259" key="3">
    <source>
        <dbReference type="Pfam" id="PF05065"/>
    </source>
</evidence>
<dbReference type="SUPFAM" id="SSF56563">
    <property type="entry name" value="Major capsid protein gp5"/>
    <property type="match status" value="1"/>
</dbReference>
<feature type="domain" description="Phage capsid-like C-terminal" evidence="3">
    <location>
        <begin position="114"/>
        <end position="396"/>
    </location>
</feature>
<keyword evidence="2" id="KW-0175">Coiled coil</keyword>
<sequence>MSIDEKDIGEVAKELKGAFEDFKKSNDKELEAIKAEKSKLEEKTNQLNEKLGELDTLKQELEKEIKAVKRPGAVGGKEVSEYKAAFGKFVRKGNEEGLAELQQKAVQVGVDEDGGYAAPEELDQSLLEILRKDNVMREECGSILISASGYKKLVNIGGAGSGWVGETDERPDTKSPKLKEIIATMGEIYAKPKSTQQALDDMFFDVEQWLSSEVAIEFAEQESSAFLLGNGTNKPKGLMAHAMALTGDKDRAFGTLQNFNSGSADSFDSDDLINLVYGLRKGYRNGAKFMMNGLTQMYVRKFKDSQGNYLWQPGLQADQPSSLLGYGIAENEDMPDVAADANAVMFGNFKRAYSVVDRMGTRVLRDPFSSKPYVEFYTTKRVGGLLTDSNAVKVLTLKA</sequence>
<organism evidence="4 5">
    <name type="scientific">Acinetobacter johnsonii</name>
    <dbReference type="NCBI Taxonomy" id="40214"/>
    <lineage>
        <taxon>Bacteria</taxon>
        <taxon>Pseudomonadati</taxon>
        <taxon>Pseudomonadota</taxon>
        <taxon>Gammaproteobacteria</taxon>
        <taxon>Moraxellales</taxon>
        <taxon>Moraxellaceae</taxon>
        <taxon>Acinetobacter</taxon>
    </lineage>
</organism>
<proteinExistence type="predicted"/>
<name>A0AAV3WFS8_ACIJO</name>
<dbReference type="InterPro" id="IPR024455">
    <property type="entry name" value="Phage_capsid"/>
</dbReference>
<dbReference type="NCBIfam" id="TIGR01554">
    <property type="entry name" value="major_cap_HK97"/>
    <property type="match status" value="1"/>
</dbReference>
<dbReference type="InterPro" id="IPR054612">
    <property type="entry name" value="Phage_capsid-like_C"/>
</dbReference>
<dbReference type="Proteomes" id="UP000321274">
    <property type="component" value="Unassembled WGS sequence"/>
</dbReference>
<dbReference type="Pfam" id="PF05065">
    <property type="entry name" value="Phage_capsid"/>
    <property type="match status" value="1"/>
</dbReference>
<dbReference type="Gene3D" id="3.30.2320.10">
    <property type="entry name" value="hypothetical protein PF0899 domain"/>
    <property type="match status" value="1"/>
</dbReference>
<comment type="subcellular location">
    <subcellularLocation>
        <location evidence="1">Virion</location>
    </subcellularLocation>
</comment>
<dbReference type="AlphaFoldDB" id="A0AAV3WFS8"/>
<reference evidence="4 5" key="1">
    <citation type="submission" date="2019-07" db="EMBL/GenBank/DDBJ databases">
        <title>Whole genome shotgun sequence of Acinetobacter johnsonii NBRC 102197.</title>
        <authorList>
            <person name="Hosoyama A."/>
            <person name="Uohara A."/>
            <person name="Ohji S."/>
            <person name="Ichikawa N."/>
        </authorList>
    </citation>
    <scope>NUCLEOTIDE SEQUENCE [LARGE SCALE GENOMIC DNA]</scope>
    <source>
        <strain evidence="4 5">NBRC 102197</strain>
    </source>
</reference>
<dbReference type="EMBL" id="BJUJ01000041">
    <property type="protein sequence ID" value="GEK44432.1"/>
    <property type="molecule type" value="Genomic_DNA"/>
</dbReference>
<protein>
    <submittedName>
        <fullName evidence="4">Phage capsid protein</fullName>
    </submittedName>
</protein>
<comment type="caution">
    <text evidence="4">The sequence shown here is derived from an EMBL/GenBank/DDBJ whole genome shotgun (WGS) entry which is preliminary data.</text>
</comment>
<evidence type="ECO:0000256" key="1">
    <source>
        <dbReference type="ARBA" id="ARBA00004328"/>
    </source>
</evidence>